<dbReference type="PANTHER" id="PTHR38794">
    <property type="entry name" value="INTEGRAL MEMBRANE PROTEIN"/>
    <property type="match status" value="1"/>
</dbReference>
<dbReference type="OrthoDB" id="3918601at2759"/>
<dbReference type="EMBL" id="MU003714">
    <property type="protein sequence ID" value="KAF2804149.1"/>
    <property type="molecule type" value="Genomic_DNA"/>
</dbReference>
<evidence type="ECO:0000313" key="5">
    <source>
        <dbReference type="Proteomes" id="UP000504636"/>
    </source>
</evidence>
<dbReference type="PANTHER" id="PTHR38794:SF1">
    <property type="entry name" value="INTEGRAL MEMBRANE PROTEIN"/>
    <property type="match status" value="1"/>
</dbReference>
<evidence type="ECO:0000313" key="6">
    <source>
        <dbReference type="RefSeq" id="XP_033571113.1"/>
    </source>
</evidence>
<keyword evidence="2" id="KW-0472">Membrane</keyword>
<protein>
    <recommendedName>
        <fullName evidence="3">Rhodopsin domain-containing protein</fullName>
    </recommendedName>
</protein>
<reference evidence="6" key="2">
    <citation type="submission" date="2020-04" db="EMBL/GenBank/DDBJ databases">
        <authorList>
            <consortium name="NCBI Genome Project"/>
        </authorList>
    </citation>
    <scope>NUCLEOTIDE SEQUENCE</scope>
    <source>
        <strain evidence="6">CBS 304.34</strain>
    </source>
</reference>
<evidence type="ECO:0000313" key="4">
    <source>
        <dbReference type="EMBL" id="KAF2804149.1"/>
    </source>
</evidence>
<feature type="compositionally biased region" description="Polar residues" evidence="1">
    <location>
        <begin position="287"/>
        <end position="300"/>
    </location>
</feature>
<keyword evidence="5" id="KW-1185">Reference proteome</keyword>
<feature type="transmembrane region" description="Helical" evidence="2">
    <location>
        <begin position="172"/>
        <end position="198"/>
    </location>
</feature>
<name>A0A6A6Y6B3_9PEZI</name>
<feature type="transmembrane region" description="Helical" evidence="2">
    <location>
        <begin position="130"/>
        <end position="152"/>
    </location>
</feature>
<feature type="transmembrane region" description="Helical" evidence="2">
    <location>
        <begin position="210"/>
        <end position="231"/>
    </location>
</feature>
<feature type="region of interest" description="Disordered" evidence="1">
    <location>
        <begin position="287"/>
        <end position="308"/>
    </location>
</feature>
<feature type="transmembrane region" description="Helical" evidence="2">
    <location>
        <begin position="237"/>
        <end position="262"/>
    </location>
</feature>
<dbReference type="AlphaFoldDB" id="A0A6A6Y6B3"/>
<reference evidence="6" key="3">
    <citation type="submission" date="2025-04" db="UniProtKB">
        <authorList>
            <consortium name="RefSeq"/>
        </authorList>
    </citation>
    <scope>IDENTIFICATION</scope>
    <source>
        <strain evidence="6">CBS 304.34</strain>
    </source>
</reference>
<feature type="compositionally biased region" description="Polar residues" evidence="1">
    <location>
        <begin position="366"/>
        <end position="384"/>
    </location>
</feature>
<feature type="domain" description="Rhodopsin" evidence="3">
    <location>
        <begin position="37"/>
        <end position="266"/>
    </location>
</feature>
<feature type="transmembrane region" description="Helical" evidence="2">
    <location>
        <begin position="96"/>
        <end position="118"/>
    </location>
</feature>
<feature type="transmembrane region" description="Helical" evidence="2">
    <location>
        <begin position="52"/>
        <end position="76"/>
    </location>
</feature>
<keyword evidence="2" id="KW-0812">Transmembrane</keyword>
<reference evidence="4 6" key="1">
    <citation type="journal article" date="2020" name="Stud. Mycol.">
        <title>101 Dothideomycetes genomes: a test case for predicting lifestyles and emergence of pathogens.</title>
        <authorList>
            <person name="Haridas S."/>
            <person name="Albert R."/>
            <person name="Binder M."/>
            <person name="Bloem J."/>
            <person name="Labutti K."/>
            <person name="Salamov A."/>
            <person name="Andreopoulos B."/>
            <person name="Baker S."/>
            <person name="Barry K."/>
            <person name="Bills G."/>
            <person name="Bluhm B."/>
            <person name="Cannon C."/>
            <person name="Castanera R."/>
            <person name="Culley D."/>
            <person name="Daum C."/>
            <person name="Ezra D."/>
            <person name="Gonzalez J."/>
            <person name="Henrissat B."/>
            <person name="Kuo A."/>
            <person name="Liang C."/>
            <person name="Lipzen A."/>
            <person name="Lutzoni F."/>
            <person name="Magnuson J."/>
            <person name="Mondo S."/>
            <person name="Nolan M."/>
            <person name="Ohm R."/>
            <person name="Pangilinan J."/>
            <person name="Park H.-J."/>
            <person name="Ramirez L."/>
            <person name="Alfaro M."/>
            <person name="Sun H."/>
            <person name="Tritt A."/>
            <person name="Yoshinaga Y."/>
            <person name="Zwiers L.-H."/>
            <person name="Turgeon B."/>
            <person name="Goodwin S."/>
            <person name="Spatafora J."/>
            <person name="Crous P."/>
            <person name="Grigoriev I."/>
        </authorList>
    </citation>
    <scope>NUCLEOTIDE SEQUENCE</scope>
    <source>
        <strain evidence="4 6">CBS 304.34</strain>
    </source>
</reference>
<feature type="transmembrane region" description="Helical" evidence="2">
    <location>
        <begin position="21"/>
        <end position="40"/>
    </location>
</feature>
<proteinExistence type="predicted"/>
<accession>A0A6A6Y6B3</accession>
<dbReference type="RefSeq" id="XP_033571113.1">
    <property type="nucleotide sequence ID" value="XM_033718251.1"/>
</dbReference>
<dbReference type="GeneID" id="54459144"/>
<evidence type="ECO:0000256" key="2">
    <source>
        <dbReference type="SAM" id="Phobius"/>
    </source>
</evidence>
<organism evidence="4">
    <name type="scientific">Mytilinidion resinicola</name>
    <dbReference type="NCBI Taxonomy" id="574789"/>
    <lineage>
        <taxon>Eukaryota</taxon>
        <taxon>Fungi</taxon>
        <taxon>Dikarya</taxon>
        <taxon>Ascomycota</taxon>
        <taxon>Pezizomycotina</taxon>
        <taxon>Dothideomycetes</taxon>
        <taxon>Pleosporomycetidae</taxon>
        <taxon>Mytilinidiales</taxon>
        <taxon>Mytilinidiaceae</taxon>
        <taxon>Mytilinidion</taxon>
    </lineage>
</organism>
<dbReference type="InterPro" id="IPR049326">
    <property type="entry name" value="Rhodopsin_dom_fungi"/>
</dbReference>
<dbReference type="Pfam" id="PF20684">
    <property type="entry name" value="Fung_rhodopsin"/>
    <property type="match status" value="1"/>
</dbReference>
<feature type="region of interest" description="Disordered" evidence="1">
    <location>
        <begin position="341"/>
        <end position="390"/>
    </location>
</feature>
<keyword evidence="2" id="KW-1133">Transmembrane helix</keyword>
<evidence type="ECO:0000259" key="3">
    <source>
        <dbReference type="Pfam" id="PF20684"/>
    </source>
</evidence>
<sequence length="390" mass="42674">MEDSHSHPLDSRDDHRSLINVFGWFCVVLITGIILTRLFSRWVKSRSFGIDDAFILASMVLSILQTVAVSIGVGHGLGQLESQFISTQSVAQQKSIYAFTILFVLGQFFAKFSIISFIISITPDIKQQRFAYSIGATSTIWMASSVFGFAFQCRLPNPWIFVNNRCIHRLAFYTYVEVLNIVIDSTLAIFPSLIILGLQLELKQKAITIAFFMSRLLVVTASIGQLATMYTRTEDPFISWTFALLVTIIQTLGIITACGPYLRPFIEGASSGMLGIHDIQRRRAGTVTGTYGTKGSTATYGSGPKKASKFSSSTAATDSFALESDDHELTALPVVPPGKGWSHAVVSSDAGQEGQGGGGWDRESQSSRTKIIRHTTSYRVSSGTAEHEHA</sequence>
<gene>
    <name evidence="4 6" type="ORF">BDZ99DRAFT_452115</name>
</gene>
<evidence type="ECO:0000256" key="1">
    <source>
        <dbReference type="SAM" id="MobiDB-lite"/>
    </source>
</evidence>
<dbReference type="Proteomes" id="UP000504636">
    <property type="component" value="Unplaced"/>
</dbReference>